<evidence type="ECO:0000313" key="2">
    <source>
        <dbReference type="Proteomes" id="UP000663879"/>
    </source>
</evidence>
<accession>A0A814FZ17</accession>
<evidence type="ECO:0008006" key="3">
    <source>
        <dbReference type="Google" id="ProtNLM"/>
    </source>
</evidence>
<comment type="caution">
    <text evidence="1">The sequence shown here is derived from an EMBL/GenBank/DDBJ whole genome shotgun (WGS) entry which is preliminary data.</text>
</comment>
<name>A0A814FZ17_9BILA</name>
<protein>
    <recommendedName>
        <fullName evidence="3">DDE Tnp4 domain-containing protein</fullName>
    </recommendedName>
</protein>
<keyword evidence="2" id="KW-1185">Reference proteome</keyword>
<dbReference type="EMBL" id="CAJNOC010003533">
    <property type="protein sequence ID" value="CAF0986877.1"/>
    <property type="molecule type" value="Genomic_DNA"/>
</dbReference>
<dbReference type="OrthoDB" id="6753673at2759"/>
<dbReference type="AlphaFoldDB" id="A0A814FZ17"/>
<evidence type="ECO:0000313" key="1">
    <source>
        <dbReference type="EMBL" id="CAF0986877.1"/>
    </source>
</evidence>
<sequence>MPAFIDTDKKQLTTEQANNSRLVTESRWVIEAVNGILKLSFKALSQVKNTMLNHIGFDYRITGALINRYFDRLSSDKEYGRQKIN</sequence>
<dbReference type="Proteomes" id="UP000663879">
    <property type="component" value="Unassembled WGS sequence"/>
</dbReference>
<reference evidence="1" key="1">
    <citation type="submission" date="2021-02" db="EMBL/GenBank/DDBJ databases">
        <authorList>
            <person name="Nowell W R."/>
        </authorList>
    </citation>
    <scope>NUCLEOTIDE SEQUENCE</scope>
    <source>
        <strain evidence="1">Ploen Becks lab</strain>
    </source>
</reference>
<proteinExistence type="predicted"/>
<organism evidence="1 2">
    <name type="scientific">Brachionus calyciflorus</name>
    <dbReference type="NCBI Taxonomy" id="104777"/>
    <lineage>
        <taxon>Eukaryota</taxon>
        <taxon>Metazoa</taxon>
        <taxon>Spiralia</taxon>
        <taxon>Gnathifera</taxon>
        <taxon>Rotifera</taxon>
        <taxon>Eurotatoria</taxon>
        <taxon>Monogononta</taxon>
        <taxon>Pseudotrocha</taxon>
        <taxon>Ploima</taxon>
        <taxon>Brachionidae</taxon>
        <taxon>Brachionus</taxon>
    </lineage>
</organism>
<gene>
    <name evidence="1" type="ORF">OXX778_LOCUS15712</name>
</gene>